<evidence type="ECO:0000313" key="3">
    <source>
        <dbReference type="Proteomes" id="UP001606303"/>
    </source>
</evidence>
<evidence type="ECO:0000256" key="1">
    <source>
        <dbReference type="SAM" id="Phobius"/>
    </source>
</evidence>
<feature type="transmembrane region" description="Helical" evidence="1">
    <location>
        <begin position="14"/>
        <end position="34"/>
    </location>
</feature>
<gene>
    <name evidence="2" type="ORF">ACG01O_15875</name>
</gene>
<evidence type="ECO:0008006" key="4">
    <source>
        <dbReference type="Google" id="ProtNLM"/>
    </source>
</evidence>
<comment type="caution">
    <text evidence="2">The sequence shown here is derived from an EMBL/GenBank/DDBJ whole genome shotgun (WGS) entry which is preliminary data.</text>
</comment>
<dbReference type="RefSeq" id="WP_394386052.1">
    <property type="nucleotide sequence ID" value="NZ_JBIGIB010000004.1"/>
</dbReference>
<reference evidence="2 3" key="1">
    <citation type="submission" date="2024-08" db="EMBL/GenBank/DDBJ databases">
        <authorList>
            <person name="Lu H."/>
        </authorList>
    </citation>
    <scope>NUCLEOTIDE SEQUENCE [LARGE SCALE GENOMIC DNA]</scope>
    <source>
        <strain evidence="2 3">BYS87W</strain>
    </source>
</reference>
<keyword evidence="1" id="KW-0812">Transmembrane</keyword>
<keyword evidence="3" id="KW-1185">Reference proteome</keyword>
<evidence type="ECO:0000313" key="2">
    <source>
        <dbReference type="EMBL" id="MFG6468106.1"/>
    </source>
</evidence>
<name>A0ABW7H1K5_9BURK</name>
<keyword evidence="1" id="KW-0472">Membrane</keyword>
<proteinExistence type="predicted"/>
<organism evidence="2 3">
    <name type="scientific">Pelomonas baiyunensis</name>
    <dbReference type="NCBI Taxonomy" id="3299026"/>
    <lineage>
        <taxon>Bacteria</taxon>
        <taxon>Pseudomonadati</taxon>
        <taxon>Pseudomonadota</taxon>
        <taxon>Betaproteobacteria</taxon>
        <taxon>Burkholderiales</taxon>
        <taxon>Sphaerotilaceae</taxon>
        <taxon>Roseateles</taxon>
    </lineage>
</organism>
<dbReference type="EMBL" id="JBIGIB010000004">
    <property type="protein sequence ID" value="MFG6468106.1"/>
    <property type="molecule type" value="Genomic_DNA"/>
</dbReference>
<accession>A0ABW7H1K5</accession>
<keyword evidence="1" id="KW-1133">Transmembrane helix</keyword>
<protein>
    <recommendedName>
        <fullName evidence="4">Pilus assembly protein, PilO</fullName>
    </recommendedName>
</protein>
<sequence>MTSVREVLRAGARLGGPGLVGVGALVAAAVLAGLGQRWDAQTQRLQDEARALRAQARPQATAEAPLSVQQWQASLPAPADRQQRLADLLELAIRLDLNPARTEHRLSTSEGLERLRVTLPVTGRYAQVRRFIAAALAHDPALSLDAIKLRRVSPQAAEVEAEMQWSLHGRAAP</sequence>
<dbReference type="Proteomes" id="UP001606303">
    <property type="component" value="Unassembled WGS sequence"/>
</dbReference>